<dbReference type="Proteomes" id="UP000557872">
    <property type="component" value="Unassembled WGS sequence"/>
</dbReference>
<name>A0A851GM34_9BACT</name>
<keyword evidence="1" id="KW-0472">Membrane</keyword>
<proteinExistence type="predicted"/>
<keyword evidence="1" id="KW-0812">Transmembrane</keyword>
<organism evidence="2 3">
    <name type="scientific">Oceaniferula marina</name>
    <dbReference type="NCBI Taxonomy" id="2748318"/>
    <lineage>
        <taxon>Bacteria</taxon>
        <taxon>Pseudomonadati</taxon>
        <taxon>Verrucomicrobiota</taxon>
        <taxon>Verrucomicrobiia</taxon>
        <taxon>Verrucomicrobiales</taxon>
        <taxon>Verrucomicrobiaceae</taxon>
        <taxon>Oceaniferula</taxon>
    </lineage>
</organism>
<keyword evidence="3" id="KW-1185">Reference proteome</keyword>
<evidence type="ECO:0000313" key="3">
    <source>
        <dbReference type="Proteomes" id="UP000557872"/>
    </source>
</evidence>
<keyword evidence="1" id="KW-1133">Transmembrane helix</keyword>
<gene>
    <name evidence="2" type="ORF">HW115_11385</name>
</gene>
<feature type="transmembrane region" description="Helical" evidence="1">
    <location>
        <begin position="61"/>
        <end position="78"/>
    </location>
</feature>
<protein>
    <submittedName>
        <fullName evidence="2">Uncharacterized protein</fullName>
    </submittedName>
</protein>
<evidence type="ECO:0000256" key="1">
    <source>
        <dbReference type="SAM" id="Phobius"/>
    </source>
</evidence>
<dbReference type="RefSeq" id="WP_227021444.1">
    <property type="nucleotide sequence ID" value="NZ_JACBAZ010000004.1"/>
</dbReference>
<sequence length="99" mass="10961">MMEPIHLRKQDRDLFAAILSVIPGVGHLYKHHYLAGIGILIGGNLLMIFVTGLLSLATFGVALIVVPVAYIAAVAWAAHELPDWHGHHAYLHPWKKTEH</sequence>
<reference evidence="2 3" key="1">
    <citation type="submission" date="2020-07" db="EMBL/GenBank/DDBJ databases">
        <title>Roseicoccus Jingziensis gen. nov., sp. nov., isolated from coastal seawater.</title>
        <authorList>
            <person name="Feng X."/>
        </authorList>
    </citation>
    <scope>NUCLEOTIDE SEQUENCE [LARGE SCALE GENOMIC DNA]</scope>
    <source>
        <strain evidence="2 3">N1E253</strain>
    </source>
</reference>
<evidence type="ECO:0000313" key="2">
    <source>
        <dbReference type="EMBL" id="NWK56215.1"/>
    </source>
</evidence>
<accession>A0A851GM34</accession>
<dbReference type="AlphaFoldDB" id="A0A851GM34"/>
<feature type="transmembrane region" description="Helical" evidence="1">
    <location>
        <begin position="35"/>
        <end position="54"/>
    </location>
</feature>
<comment type="caution">
    <text evidence="2">The sequence shown here is derived from an EMBL/GenBank/DDBJ whole genome shotgun (WGS) entry which is preliminary data.</text>
</comment>
<dbReference type="EMBL" id="JACBAZ010000004">
    <property type="protein sequence ID" value="NWK56215.1"/>
    <property type="molecule type" value="Genomic_DNA"/>
</dbReference>